<keyword evidence="12" id="KW-0472">Membrane</keyword>
<keyword evidence="9" id="KW-1133">Transmembrane helix</keyword>
<dbReference type="GO" id="GO:0005886">
    <property type="term" value="C:plasma membrane"/>
    <property type="evidence" value="ECO:0007669"/>
    <property type="project" value="UniProtKB-SubCell"/>
</dbReference>
<evidence type="ECO:0000256" key="1">
    <source>
        <dbReference type="ARBA" id="ARBA00004651"/>
    </source>
</evidence>
<keyword evidence="10" id="KW-0547">Nucleotide-binding</keyword>
<evidence type="ECO:0000256" key="13">
    <source>
        <dbReference type="ARBA" id="ARBA00023149"/>
    </source>
</evidence>
<keyword evidence="6" id="KW-0116">cAMP-binding</keyword>
<evidence type="ECO:0000256" key="8">
    <source>
        <dbReference type="ARBA" id="ARBA00022860"/>
    </source>
</evidence>
<feature type="region of interest" description="Disordered" evidence="16">
    <location>
        <begin position="94"/>
        <end position="121"/>
    </location>
</feature>
<evidence type="ECO:0000256" key="10">
    <source>
        <dbReference type="ARBA" id="ARBA00022992"/>
    </source>
</evidence>
<dbReference type="GO" id="GO:0034220">
    <property type="term" value="P:monoatomic ion transmembrane transport"/>
    <property type="evidence" value="ECO:0007669"/>
    <property type="project" value="UniProtKB-KW"/>
</dbReference>
<evidence type="ECO:0000256" key="16">
    <source>
        <dbReference type="SAM" id="MobiDB-lite"/>
    </source>
</evidence>
<name>A0A1R3KNG6_9ROSI</name>
<evidence type="ECO:0000256" key="15">
    <source>
        <dbReference type="ARBA" id="ARBA00023303"/>
    </source>
</evidence>
<accession>A0A1R3KNG6</accession>
<gene>
    <name evidence="17" type="ORF">COLO4_06295</name>
</gene>
<dbReference type="GO" id="GO:0030552">
    <property type="term" value="F:cAMP binding"/>
    <property type="evidence" value="ECO:0007669"/>
    <property type="project" value="UniProtKB-KW"/>
</dbReference>
<protein>
    <submittedName>
        <fullName evidence="17">Cyclic nucleotide-binding-like protein</fullName>
    </submittedName>
</protein>
<evidence type="ECO:0000256" key="9">
    <source>
        <dbReference type="ARBA" id="ARBA00022989"/>
    </source>
</evidence>
<keyword evidence="5" id="KW-0140">cGMP</keyword>
<comment type="similarity">
    <text evidence="2">Belongs to the cyclic nucleotide-gated cation channel (TC 1.A.1.5) family.</text>
</comment>
<evidence type="ECO:0000256" key="5">
    <source>
        <dbReference type="ARBA" id="ARBA00022535"/>
    </source>
</evidence>
<keyword evidence="3" id="KW-0813">Transport</keyword>
<reference evidence="18" key="1">
    <citation type="submission" date="2013-09" db="EMBL/GenBank/DDBJ databases">
        <title>Corchorus olitorius genome sequencing.</title>
        <authorList>
            <person name="Alam M."/>
            <person name="Haque M.S."/>
            <person name="Islam M.S."/>
            <person name="Emdad E.M."/>
            <person name="Islam M.M."/>
            <person name="Ahmed B."/>
            <person name="Halim A."/>
            <person name="Hossen Q.M.M."/>
            <person name="Hossain M.Z."/>
            <person name="Ahmed R."/>
            <person name="Khan M.M."/>
            <person name="Islam R."/>
            <person name="Rashid M.M."/>
            <person name="Khan S.A."/>
            <person name="Rahman M.S."/>
            <person name="Alam M."/>
            <person name="Yahiya A.S."/>
            <person name="Khan M.S."/>
            <person name="Azam M.S."/>
            <person name="Haque T."/>
            <person name="Lashkar M.Z.H."/>
            <person name="Akhand A.I."/>
            <person name="Morshed G."/>
            <person name="Roy S."/>
            <person name="Uddin K.S."/>
            <person name="Rabeya T."/>
            <person name="Hossain A.S."/>
            <person name="Chowdhury A."/>
            <person name="Snigdha A.R."/>
            <person name="Mortoza M.S."/>
            <person name="Matin S.A."/>
            <person name="Hoque S.M.E."/>
            <person name="Islam M.K."/>
            <person name="Roy D.K."/>
            <person name="Haider R."/>
            <person name="Moosa M.M."/>
            <person name="Elias S.M."/>
            <person name="Hasan A.M."/>
            <person name="Jahan S."/>
            <person name="Shafiuddin M."/>
            <person name="Mahmood N."/>
            <person name="Shommy N.S."/>
        </authorList>
    </citation>
    <scope>NUCLEOTIDE SEQUENCE [LARGE SCALE GENOMIC DNA]</scope>
    <source>
        <strain evidence="18">cv. O-4</strain>
    </source>
</reference>
<keyword evidence="8" id="KW-0112">Calmodulin-binding</keyword>
<comment type="subcellular location">
    <subcellularLocation>
        <location evidence="1">Cell membrane</location>
        <topology evidence="1">Multi-pass membrane protein</topology>
    </subcellularLocation>
</comment>
<dbReference type="STRING" id="93759.A0A1R3KNG6"/>
<keyword evidence="10" id="KW-0142">cGMP-binding</keyword>
<comment type="caution">
    <text evidence="17">The sequence shown here is derived from an EMBL/GenBank/DDBJ whole genome shotgun (WGS) entry which is preliminary data.</text>
</comment>
<evidence type="ECO:0000256" key="3">
    <source>
        <dbReference type="ARBA" id="ARBA00022448"/>
    </source>
</evidence>
<dbReference type="Proteomes" id="UP000187203">
    <property type="component" value="Unassembled WGS sequence"/>
</dbReference>
<organism evidence="17 18">
    <name type="scientific">Corchorus olitorius</name>
    <dbReference type="NCBI Taxonomy" id="93759"/>
    <lineage>
        <taxon>Eukaryota</taxon>
        <taxon>Viridiplantae</taxon>
        <taxon>Streptophyta</taxon>
        <taxon>Embryophyta</taxon>
        <taxon>Tracheophyta</taxon>
        <taxon>Spermatophyta</taxon>
        <taxon>Magnoliopsida</taxon>
        <taxon>eudicotyledons</taxon>
        <taxon>Gunneridae</taxon>
        <taxon>Pentapetalae</taxon>
        <taxon>rosids</taxon>
        <taxon>malvids</taxon>
        <taxon>Malvales</taxon>
        <taxon>Malvaceae</taxon>
        <taxon>Grewioideae</taxon>
        <taxon>Apeibeae</taxon>
        <taxon>Corchorus</taxon>
    </lineage>
</organism>
<keyword evidence="4" id="KW-1003">Cell membrane</keyword>
<dbReference type="FunFam" id="1.10.287.630:FF:000003">
    <property type="entry name" value="Cyclic nucleotide-gated ion channel 1"/>
    <property type="match status" value="1"/>
</dbReference>
<evidence type="ECO:0000256" key="11">
    <source>
        <dbReference type="ARBA" id="ARBA00023065"/>
    </source>
</evidence>
<evidence type="ECO:0000313" key="17">
    <source>
        <dbReference type="EMBL" id="OMP08620.1"/>
    </source>
</evidence>
<keyword evidence="13" id="KW-0114">cAMP</keyword>
<dbReference type="PANTHER" id="PTHR45651">
    <property type="entry name" value="CYCLIC NUCLEOTIDE-GATED ION CHANNEL 15-RELATED-RELATED"/>
    <property type="match status" value="1"/>
</dbReference>
<sequence>MRVKRQDAEQWMSHRMLPEKLRERIRRYEQYRWQETRGVEEESLISSLPKDLRRDIKRHICLDLLKRSSSSPSLGATLYASKFAANALRTLRHSQSTRLPQRLPPLLPQKPAEPDFTAEDS</sequence>
<dbReference type="GO" id="GO:0030553">
    <property type="term" value="F:cGMP binding"/>
    <property type="evidence" value="ECO:0007669"/>
    <property type="project" value="UniProtKB-KW"/>
</dbReference>
<evidence type="ECO:0000256" key="6">
    <source>
        <dbReference type="ARBA" id="ARBA00022566"/>
    </source>
</evidence>
<evidence type="ECO:0000256" key="2">
    <source>
        <dbReference type="ARBA" id="ARBA00010486"/>
    </source>
</evidence>
<evidence type="ECO:0000256" key="4">
    <source>
        <dbReference type="ARBA" id="ARBA00022475"/>
    </source>
</evidence>
<keyword evidence="7" id="KW-0812">Transmembrane</keyword>
<evidence type="ECO:0000256" key="12">
    <source>
        <dbReference type="ARBA" id="ARBA00023136"/>
    </source>
</evidence>
<proteinExistence type="inferred from homology"/>
<keyword evidence="11" id="KW-0406">Ion transport</keyword>
<dbReference type="GO" id="GO:0005516">
    <property type="term" value="F:calmodulin binding"/>
    <property type="evidence" value="ECO:0007669"/>
    <property type="project" value="UniProtKB-KW"/>
</dbReference>
<evidence type="ECO:0000313" key="18">
    <source>
        <dbReference type="Proteomes" id="UP000187203"/>
    </source>
</evidence>
<dbReference type="InterPro" id="IPR018490">
    <property type="entry name" value="cNMP-bd_dom_sf"/>
</dbReference>
<evidence type="ECO:0000256" key="14">
    <source>
        <dbReference type="ARBA" id="ARBA00023286"/>
    </source>
</evidence>
<keyword evidence="15" id="KW-0407">Ion channel</keyword>
<dbReference type="OrthoDB" id="421226at2759"/>
<keyword evidence="18" id="KW-1185">Reference proteome</keyword>
<keyword evidence="14" id="KW-1071">Ligand-gated ion channel</keyword>
<evidence type="ECO:0000256" key="7">
    <source>
        <dbReference type="ARBA" id="ARBA00022692"/>
    </source>
</evidence>
<dbReference type="EMBL" id="AWUE01012661">
    <property type="protein sequence ID" value="OMP08620.1"/>
    <property type="molecule type" value="Genomic_DNA"/>
</dbReference>
<dbReference type="PANTHER" id="PTHR45651:SF35">
    <property type="entry name" value="CYCLIC NUCLEOTIDE-GATED ION CHANNEL 3-RELATED"/>
    <property type="match status" value="1"/>
</dbReference>
<dbReference type="Gene3D" id="1.10.287.630">
    <property type="entry name" value="Helix hairpin bin"/>
    <property type="match status" value="1"/>
</dbReference>
<dbReference type="SUPFAM" id="SSF51206">
    <property type="entry name" value="cAMP-binding domain-like"/>
    <property type="match status" value="1"/>
</dbReference>
<dbReference type="AlphaFoldDB" id="A0A1R3KNG6"/>